<keyword evidence="3 7" id="KW-0489">Methyltransferase</keyword>
<dbReference type="EMBL" id="BAABDG010000010">
    <property type="protein sequence ID" value="GAA3911645.1"/>
    <property type="molecule type" value="Genomic_DNA"/>
</dbReference>
<evidence type="ECO:0000256" key="3">
    <source>
        <dbReference type="ARBA" id="ARBA00022603"/>
    </source>
</evidence>
<keyword evidence="4 7" id="KW-0808">Transferase</keyword>
<accession>A0ABP7M003</accession>
<comment type="catalytic activity">
    <reaction evidence="6 7">
        <text>a 2'-deoxyadenosine in DNA + S-adenosyl-L-methionine = an N(6)-methyl-2'-deoxyadenosine in DNA + S-adenosyl-L-homocysteine + H(+)</text>
        <dbReference type="Rhea" id="RHEA:15197"/>
        <dbReference type="Rhea" id="RHEA-COMP:12418"/>
        <dbReference type="Rhea" id="RHEA-COMP:12419"/>
        <dbReference type="ChEBI" id="CHEBI:15378"/>
        <dbReference type="ChEBI" id="CHEBI:57856"/>
        <dbReference type="ChEBI" id="CHEBI:59789"/>
        <dbReference type="ChEBI" id="CHEBI:90615"/>
        <dbReference type="ChEBI" id="CHEBI:90616"/>
        <dbReference type="EC" id="2.1.1.72"/>
    </reaction>
</comment>
<dbReference type="InterPro" id="IPR023095">
    <property type="entry name" value="Ade_MeTrfase_dom_2"/>
</dbReference>
<evidence type="ECO:0000313" key="8">
    <source>
        <dbReference type="EMBL" id="GAA3911645.1"/>
    </source>
</evidence>
<dbReference type="InterPro" id="IPR012327">
    <property type="entry name" value="MeTrfase_D12"/>
</dbReference>
<dbReference type="RefSeq" id="WP_346082719.1">
    <property type="nucleotide sequence ID" value="NZ_BAABDG010000010.1"/>
</dbReference>
<protein>
    <recommendedName>
        <fullName evidence="2 7">Site-specific DNA-methyltransferase (adenine-specific)</fullName>
        <ecNumber evidence="2 7">2.1.1.72</ecNumber>
    </recommendedName>
</protein>
<dbReference type="SUPFAM" id="SSF53335">
    <property type="entry name" value="S-adenosyl-L-methionine-dependent methyltransferases"/>
    <property type="match status" value="1"/>
</dbReference>
<name>A0ABP7M003_9GAMM</name>
<dbReference type="PANTHER" id="PTHR30481">
    <property type="entry name" value="DNA ADENINE METHYLASE"/>
    <property type="match status" value="1"/>
</dbReference>
<dbReference type="InterPro" id="IPR029063">
    <property type="entry name" value="SAM-dependent_MTases_sf"/>
</dbReference>
<evidence type="ECO:0000256" key="4">
    <source>
        <dbReference type="ARBA" id="ARBA00022679"/>
    </source>
</evidence>
<dbReference type="InterPro" id="IPR012263">
    <property type="entry name" value="M_m6A_EcoRV"/>
</dbReference>
<dbReference type="EC" id="2.1.1.72" evidence="2 7"/>
<dbReference type="Proteomes" id="UP001499994">
    <property type="component" value="Unassembled WGS sequence"/>
</dbReference>
<evidence type="ECO:0000256" key="7">
    <source>
        <dbReference type="RuleBase" id="RU361257"/>
    </source>
</evidence>
<evidence type="ECO:0000313" key="9">
    <source>
        <dbReference type="Proteomes" id="UP001499994"/>
    </source>
</evidence>
<dbReference type="PRINTS" id="PR00505">
    <property type="entry name" value="D12N6MTFRASE"/>
</dbReference>
<keyword evidence="9" id="KW-1185">Reference proteome</keyword>
<dbReference type="PANTHER" id="PTHR30481:SF3">
    <property type="entry name" value="DNA ADENINE METHYLASE"/>
    <property type="match status" value="1"/>
</dbReference>
<dbReference type="NCBIfam" id="TIGR00571">
    <property type="entry name" value="dam"/>
    <property type="match status" value="1"/>
</dbReference>
<reference evidence="9" key="1">
    <citation type="journal article" date="2019" name="Int. J. Syst. Evol. Microbiol.">
        <title>The Global Catalogue of Microorganisms (GCM) 10K type strain sequencing project: providing services to taxonomists for standard genome sequencing and annotation.</title>
        <authorList>
            <consortium name="The Broad Institute Genomics Platform"/>
            <consortium name="The Broad Institute Genome Sequencing Center for Infectious Disease"/>
            <person name="Wu L."/>
            <person name="Ma J."/>
        </authorList>
    </citation>
    <scope>NUCLEOTIDE SEQUENCE [LARGE SCALE GENOMIC DNA]</scope>
    <source>
        <strain evidence="9">JCM 17201</strain>
    </source>
</reference>
<dbReference type="InterPro" id="IPR002052">
    <property type="entry name" value="DNA_methylase_N6_adenine_CS"/>
</dbReference>
<evidence type="ECO:0000256" key="2">
    <source>
        <dbReference type="ARBA" id="ARBA00011900"/>
    </source>
</evidence>
<proteinExistence type="inferred from homology"/>
<dbReference type="Gene3D" id="1.10.1020.10">
    <property type="entry name" value="Adenine-specific Methyltransferase, Domain 2"/>
    <property type="match status" value="1"/>
</dbReference>
<dbReference type="PIRSF" id="PIRSF000398">
    <property type="entry name" value="M_m6A_EcoRV"/>
    <property type="match status" value="1"/>
</dbReference>
<organism evidence="8 9">
    <name type="scientific">Gibbsiella dentisursi</name>
    <dbReference type="NCBI Taxonomy" id="796890"/>
    <lineage>
        <taxon>Bacteria</taxon>
        <taxon>Pseudomonadati</taxon>
        <taxon>Pseudomonadota</taxon>
        <taxon>Gammaproteobacteria</taxon>
        <taxon>Enterobacterales</taxon>
        <taxon>Yersiniaceae</taxon>
        <taxon>Gibbsiella</taxon>
    </lineage>
</organism>
<comment type="similarity">
    <text evidence="1 7">Belongs to the N(4)/N(6)-methyltransferase family.</text>
</comment>
<dbReference type="Gene3D" id="3.40.50.150">
    <property type="entry name" value="Vaccinia Virus protein VP39"/>
    <property type="match status" value="1"/>
</dbReference>
<sequence length="274" mass="30395">MNRSPLKWLGSKAGIIDTLRQHLPAGKRLIEPFVGSASVFLNTDYESYLLTDINGDLINFHNMAKNLPAPLIREARDLFRAHGDELGYSAVRADFNLRRDKTALGRAAEFLYLNRHCFNGVCRYNLSGEFNVPYGHRKTPPYFPEDEIRAFSEKANATKAVFLCCSFEESIRMAQPGDVIYCDPPYIPASATANFTGYHTNGFTESQQRKLCRMLRVAARRGCTVVASNSETAAALELYSDFSIATTTARRSVSANAAGRNRAGEIIATMGAME</sequence>
<dbReference type="Pfam" id="PF02086">
    <property type="entry name" value="MethyltransfD12"/>
    <property type="match status" value="1"/>
</dbReference>
<gene>
    <name evidence="8" type="primary">dam_1</name>
    <name evidence="8" type="ORF">GCM10022405_41000</name>
</gene>
<evidence type="ECO:0000256" key="6">
    <source>
        <dbReference type="ARBA" id="ARBA00047942"/>
    </source>
</evidence>
<comment type="caution">
    <text evidence="8">The sequence shown here is derived from an EMBL/GenBank/DDBJ whole genome shotgun (WGS) entry which is preliminary data.</text>
</comment>
<evidence type="ECO:0000256" key="1">
    <source>
        <dbReference type="ARBA" id="ARBA00006594"/>
    </source>
</evidence>
<keyword evidence="5 7" id="KW-0949">S-adenosyl-L-methionine</keyword>
<evidence type="ECO:0000256" key="5">
    <source>
        <dbReference type="ARBA" id="ARBA00022691"/>
    </source>
</evidence>
<dbReference type="PROSITE" id="PS00092">
    <property type="entry name" value="N6_MTASE"/>
    <property type="match status" value="1"/>
</dbReference>